<dbReference type="InterPro" id="IPR029033">
    <property type="entry name" value="His_PPase_superfam"/>
</dbReference>
<sequence>MDLILWRHAEAEYGPPDLERRLTDKGCKQAKQMAAWLNRHLPPNYQLWASQAERSRQTASYLRKDYLSLSRLNPETDARTLPRLLESIHNDETVVIVGHQPWLGELTAFLFNGDWSDKQYWSYKKGGFWWLQVKATEEGGYNVKLKAALTPSVLAAR</sequence>
<dbReference type="CDD" id="cd07067">
    <property type="entry name" value="HP_PGM_like"/>
    <property type="match status" value="1"/>
</dbReference>
<dbReference type="RefSeq" id="WP_047760653.1">
    <property type="nucleotide sequence ID" value="NZ_CP091510.1"/>
</dbReference>
<reference evidence="1 2" key="1">
    <citation type="submission" date="2014-11" db="EMBL/GenBank/DDBJ databases">
        <title>Genome of a novel goose pathogen.</title>
        <authorList>
            <person name="Hansen C.M."/>
            <person name="Hueffer K."/>
            <person name="Choi S.C."/>
        </authorList>
    </citation>
    <scope>NUCLEOTIDE SEQUENCE [LARGE SCALE GENOMIC DNA]</scope>
    <source>
        <strain evidence="1 2">KH1503</strain>
    </source>
</reference>
<name>A0A0J0YSN7_9NEIS</name>
<dbReference type="Proteomes" id="UP000036027">
    <property type="component" value="Unassembled WGS sequence"/>
</dbReference>
<dbReference type="EMBL" id="JTDO01000005">
    <property type="protein sequence ID" value="KLT73102.1"/>
    <property type="molecule type" value="Genomic_DNA"/>
</dbReference>
<dbReference type="SUPFAM" id="SSF53254">
    <property type="entry name" value="Phosphoglycerate mutase-like"/>
    <property type="match status" value="1"/>
</dbReference>
<comment type="caution">
    <text evidence="1">The sequence shown here is derived from an EMBL/GenBank/DDBJ whole genome shotgun (WGS) entry which is preliminary data.</text>
</comment>
<gene>
    <name evidence="1" type="ORF">PL75_04090</name>
</gene>
<dbReference type="SMART" id="SM00855">
    <property type="entry name" value="PGAM"/>
    <property type="match status" value="1"/>
</dbReference>
<accession>A0A0J0YSN7</accession>
<evidence type="ECO:0000313" key="1">
    <source>
        <dbReference type="EMBL" id="KLT73102.1"/>
    </source>
</evidence>
<dbReference type="PATRIC" id="fig|1470200.3.peg.1959"/>
<dbReference type="AlphaFoldDB" id="A0A0J0YSN7"/>
<keyword evidence="2" id="KW-1185">Reference proteome</keyword>
<dbReference type="InterPro" id="IPR013078">
    <property type="entry name" value="His_Pase_superF_clade-1"/>
</dbReference>
<dbReference type="STRING" id="1470200.PL75_04090"/>
<dbReference type="Gene3D" id="3.40.50.1240">
    <property type="entry name" value="Phosphoglycerate mutase-like"/>
    <property type="match status" value="1"/>
</dbReference>
<organism evidence="1 2">
    <name type="scientific">Neisseria arctica</name>
    <dbReference type="NCBI Taxonomy" id="1470200"/>
    <lineage>
        <taxon>Bacteria</taxon>
        <taxon>Pseudomonadati</taxon>
        <taxon>Pseudomonadota</taxon>
        <taxon>Betaproteobacteria</taxon>
        <taxon>Neisseriales</taxon>
        <taxon>Neisseriaceae</taxon>
        <taxon>Neisseria</taxon>
    </lineage>
</organism>
<dbReference type="OrthoDB" id="9814783at2"/>
<protein>
    <recommendedName>
        <fullName evidence="3">Phosphohistidine phosphatase</fullName>
    </recommendedName>
</protein>
<evidence type="ECO:0008006" key="3">
    <source>
        <dbReference type="Google" id="ProtNLM"/>
    </source>
</evidence>
<dbReference type="Pfam" id="PF00300">
    <property type="entry name" value="His_Phos_1"/>
    <property type="match status" value="1"/>
</dbReference>
<proteinExistence type="predicted"/>
<evidence type="ECO:0000313" key="2">
    <source>
        <dbReference type="Proteomes" id="UP000036027"/>
    </source>
</evidence>